<evidence type="ECO:0000256" key="5">
    <source>
        <dbReference type="ARBA" id="ARBA00022801"/>
    </source>
</evidence>
<name>A0A840QMV2_9BACI</name>
<keyword evidence="3 10" id="KW-0479">Metal-binding</keyword>
<dbReference type="SUPFAM" id="SSF52972">
    <property type="entry name" value="ITPase-like"/>
    <property type="match status" value="1"/>
</dbReference>
<dbReference type="Proteomes" id="UP000551878">
    <property type="component" value="Unassembled WGS sequence"/>
</dbReference>
<dbReference type="HAMAP" id="MF_01405">
    <property type="entry name" value="Non_canon_purine_NTPase"/>
    <property type="match status" value="1"/>
</dbReference>
<dbReference type="NCBIfam" id="NF011397">
    <property type="entry name" value="PRK14822.1"/>
    <property type="match status" value="1"/>
</dbReference>
<evidence type="ECO:0000313" key="12">
    <source>
        <dbReference type="EMBL" id="MBB5172660.1"/>
    </source>
</evidence>
<dbReference type="GO" id="GO:0046872">
    <property type="term" value="F:metal ion binding"/>
    <property type="evidence" value="ECO:0007669"/>
    <property type="project" value="UniProtKB-KW"/>
</dbReference>
<feature type="binding site" evidence="10">
    <location>
        <position position="70"/>
    </location>
    <ligand>
        <name>Mg(2+)</name>
        <dbReference type="ChEBI" id="CHEBI:18420"/>
    </ligand>
</feature>
<proteinExistence type="inferred from homology"/>
<protein>
    <recommendedName>
        <fullName evidence="10">dITP/XTP pyrophosphatase</fullName>
        <ecNumber evidence="10">3.6.1.66</ecNumber>
    </recommendedName>
    <alternativeName>
        <fullName evidence="10">Non-canonical purine NTP pyrophosphatase</fullName>
    </alternativeName>
    <alternativeName>
        <fullName evidence="10">Non-standard purine NTP pyrophosphatase</fullName>
    </alternativeName>
    <alternativeName>
        <fullName evidence="10">Nucleoside-triphosphate diphosphatase</fullName>
    </alternativeName>
    <alternativeName>
        <fullName evidence="10">Nucleoside-triphosphate pyrophosphatase</fullName>
        <shortName evidence="10">NTPase</shortName>
    </alternativeName>
</protein>
<dbReference type="EC" id="3.6.1.66" evidence="10"/>
<evidence type="ECO:0000256" key="7">
    <source>
        <dbReference type="ARBA" id="ARBA00023080"/>
    </source>
</evidence>
<dbReference type="GO" id="GO:0017111">
    <property type="term" value="F:ribonucleoside triphosphate phosphatase activity"/>
    <property type="evidence" value="ECO:0007669"/>
    <property type="project" value="InterPro"/>
</dbReference>
<comment type="cofactor">
    <cofactor evidence="10">
        <name>Mg(2+)</name>
        <dbReference type="ChEBI" id="CHEBI:18420"/>
    </cofactor>
    <text evidence="10">Binds 1 Mg(2+) ion per subunit.</text>
</comment>
<dbReference type="PANTHER" id="PTHR11067">
    <property type="entry name" value="INOSINE TRIPHOSPHATE PYROPHOSPHATASE/HAM1 PROTEIN"/>
    <property type="match status" value="1"/>
</dbReference>
<dbReference type="InterPro" id="IPR002637">
    <property type="entry name" value="RdgB/HAM1"/>
</dbReference>
<dbReference type="GO" id="GO:0036222">
    <property type="term" value="F:XTP diphosphatase activity"/>
    <property type="evidence" value="ECO:0007669"/>
    <property type="project" value="UniProtKB-UniRule"/>
</dbReference>
<dbReference type="GO" id="GO:0036220">
    <property type="term" value="F:ITP diphosphatase activity"/>
    <property type="evidence" value="ECO:0007669"/>
    <property type="project" value="UniProtKB-UniRule"/>
</dbReference>
<dbReference type="Pfam" id="PF01725">
    <property type="entry name" value="Ham1p_like"/>
    <property type="match status" value="1"/>
</dbReference>
<dbReference type="GO" id="GO:0000166">
    <property type="term" value="F:nucleotide binding"/>
    <property type="evidence" value="ECO:0007669"/>
    <property type="project" value="UniProtKB-KW"/>
</dbReference>
<feature type="binding site" evidence="10">
    <location>
        <begin position="8"/>
        <end position="13"/>
    </location>
    <ligand>
        <name>substrate</name>
    </ligand>
</feature>
<evidence type="ECO:0000256" key="3">
    <source>
        <dbReference type="ARBA" id="ARBA00022723"/>
    </source>
</evidence>
<evidence type="ECO:0000256" key="1">
    <source>
        <dbReference type="ARBA" id="ARBA00008023"/>
    </source>
</evidence>
<evidence type="ECO:0000256" key="9">
    <source>
        <dbReference type="ARBA" id="ARBA00052017"/>
    </source>
</evidence>
<keyword evidence="7 10" id="KW-0546">Nucleotide metabolism</keyword>
<dbReference type="InterPro" id="IPR020922">
    <property type="entry name" value="dITP/XTP_pyrophosphatase"/>
</dbReference>
<evidence type="ECO:0000256" key="6">
    <source>
        <dbReference type="ARBA" id="ARBA00022842"/>
    </source>
</evidence>
<dbReference type="PANTHER" id="PTHR11067:SF9">
    <property type="entry name" value="INOSINE TRIPHOSPHATE PYROPHOSPHATASE"/>
    <property type="match status" value="1"/>
</dbReference>
<organism evidence="12 13">
    <name type="scientific">Texcoconibacillus texcoconensis</name>
    <dbReference type="NCBI Taxonomy" id="1095777"/>
    <lineage>
        <taxon>Bacteria</taxon>
        <taxon>Bacillati</taxon>
        <taxon>Bacillota</taxon>
        <taxon>Bacilli</taxon>
        <taxon>Bacillales</taxon>
        <taxon>Bacillaceae</taxon>
        <taxon>Texcoconibacillus</taxon>
    </lineage>
</organism>
<reference evidence="12 13" key="1">
    <citation type="submission" date="2020-08" db="EMBL/GenBank/DDBJ databases">
        <title>Genomic Encyclopedia of Type Strains, Phase IV (KMG-IV): sequencing the most valuable type-strain genomes for metagenomic binning, comparative biology and taxonomic classification.</title>
        <authorList>
            <person name="Goeker M."/>
        </authorList>
    </citation>
    <scope>NUCLEOTIDE SEQUENCE [LARGE SCALE GENOMIC DNA]</scope>
    <source>
        <strain evidence="12 13">DSM 24696</strain>
    </source>
</reference>
<dbReference type="GO" id="GO:0035870">
    <property type="term" value="F:dITP diphosphatase activity"/>
    <property type="evidence" value="ECO:0007669"/>
    <property type="project" value="UniProtKB-UniRule"/>
</dbReference>
<comment type="function">
    <text evidence="10">Pyrophosphatase that catalyzes the hydrolysis of nucleoside triphosphates to their monophosphate derivatives, with a high preference for the non-canonical purine nucleotides XTP (xanthosine triphosphate), dITP (deoxyinosine triphosphate) and ITP. Seems to function as a house-cleaning enzyme that removes non-canonical purine nucleotides from the nucleotide pool, thus preventing their incorporation into DNA/RNA and avoiding chromosomal lesions.</text>
</comment>
<dbReference type="InterPro" id="IPR029001">
    <property type="entry name" value="ITPase-like_fam"/>
</dbReference>
<dbReference type="GO" id="GO:0009117">
    <property type="term" value="P:nucleotide metabolic process"/>
    <property type="evidence" value="ECO:0007669"/>
    <property type="project" value="UniProtKB-KW"/>
</dbReference>
<dbReference type="RefSeq" id="WP_184663129.1">
    <property type="nucleotide sequence ID" value="NZ_JACHHB010000003.1"/>
</dbReference>
<comment type="subunit">
    <text evidence="2 10">Homodimer.</text>
</comment>
<keyword evidence="4 10" id="KW-0547">Nucleotide-binding</keyword>
<dbReference type="GO" id="GO:0005829">
    <property type="term" value="C:cytosol"/>
    <property type="evidence" value="ECO:0007669"/>
    <property type="project" value="TreeGrafter"/>
</dbReference>
<accession>A0A840QMV2</accession>
<comment type="catalytic activity">
    <reaction evidence="8 10">
        <text>dITP + H2O = dIMP + diphosphate + H(+)</text>
        <dbReference type="Rhea" id="RHEA:28342"/>
        <dbReference type="ChEBI" id="CHEBI:15377"/>
        <dbReference type="ChEBI" id="CHEBI:15378"/>
        <dbReference type="ChEBI" id="CHEBI:33019"/>
        <dbReference type="ChEBI" id="CHEBI:61194"/>
        <dbReference type="ChEBI" id="CHEBI:61382"/>
        <dbReference type="EC" id="3.6.1.66"/>
    </reaction>
</comment>
<dbReference type="GO" id="GO:0009146">
    <property type="term" value="P:purine nucleoside triphosphate catabolic process"/>
    <property type="evidence" value="ECO:0007669"/>
    <property type="project" value="UniProtKB-UniRule"/>
</dbReference>
<dbReference type="AlphaFoldDB" id="A0A840QMV2"/>
<keyword evidence="13" id="KW-1185">Reference proteome</keyword>
<dbReference type="Gene3D" id="3.90.950.10">
    <property type="match status" value="1"/>
</dbReference>
<evidence type="ECO:0000313" key="13">
    <source>
        <dbReference type="Proteomes" id="UP000551878"/>
    </source>
</evidence>
<keyword evidence="6 10" id="KW-0460">Magnesium</keyword>
<gene>
    <name evidence="12" type="ORF">HNQ41_000804</name>
</gene>
<comment type="catalytic activity">
    <reaction evidence="9 10">
        <text>XTP + H2O = XMP + diphosphate + H(+)</text>
        <dbReference type="Rhea" id="RHEA:28610"/>
        <dbReference type="ChEBI" id="CHEBI:15377"/>
        <dbReference type="ChEBI" id="CHEBI:15378"/>
        <dbReference type="ChEBI" id="CHEBI:33019"/>
        <dbReference type="ChEBI" id="CHEBI:57464"/>
        <dbReference type="ChEBI" id="CHEBI:61314"/>
        <dbReference type="EC" id="3.6.1.66"/>
    </reaction>
</comment>
<dbReference type="CDD" id="cd00515">
    <property type="entry name" value="HAM1"/>
    <property type="match status" value="1"/>
</dbReference>
<feature type="binding site" evidence="10">
    <location>
        <begin position="181"/>
        <end position="182"/>
    </location>
    <ligand>
        <name>substrate</name>
    </ligand>
</feature>
<dbReference type="EMBL" id="JACHHB010000003">
    <property type="protein sequence ID" value="MBB5172660.1"/>
    <property type="molecule type" value="Genomic_DNA"/>
</dbReference>
<evidence type="ECO:0000256" key="2">
    <source>
        <dbReference type="ARBA" id="ARBA00011738"/>
    </source>
</evidence>
<evidence type="ECO:0000256" key="10">
    <source>
        <dbReference type="HAMAP-Rule" id="MF_01405"/>
    </source>
</evidence>
<feature type="binding site" evidence="10">
    <location>
        <position position="176"/>
    </location>
    <ligand>
        <name>substrate</name>
    </ligand>
</feature>
<feature type="binding site" evidence="10">
    <location>
        <position position="71"/>
    </location>
    <ligand>
        <name>substrate</name>
    </ligand>
</feature>
<comment type="catalytic activity">
    <reaction evidence="10">
        <text>ITP + H2O = IMP + diphosphate + H(+)</text>
        <dbReference type="Rhea" id="RHEA:29399"/>
        <dbReference type="ChEBI" id="CHEBI:15377"/>
        <dbReference type="ChEBI" id="CHEBI:15378"/>
        <dbReference type="ChEBI" id="CHEBI:33019"/>
        <dbReference type="ChEBI" id="CHEBI:58053"/>
        <dbReference type="ChEBI" id="CHEBI:61402"/>
        <dbReference type="EC" id="3.6.1.66"/>
    </reaction>
</comment>
<dbReference type="FunFam" id="3.90.950.10:FF:000001">
    <property type="entry name" value="dITP/XTP pyrophosphatase"/>
    <property type="match status" value="1"/>
</dbReference>
<comment type="similarity">
    <text evidence="1 10 11">Belongs to the HAM1 NTPase family.</text>
</comment>
<feature type="active site" description="Proton acceptor" evidence="10">
    <location>
        <position position="70"/>
    </location>
</feature>
<comment type="caution">
    <text evidence="12">The sequence shown here is derived from an EMBL/GenBank/DDBJ whole genome shotgun (WGS) entry which is preliminary data.</text>
</comment>
<keyword evidence="5 10" id="KW-0378">Hydrolase</keyword>
<evidence type="ECO:0000256" key="8">
    <source>
        <dbReference type="ARBA" id="ARBA00051875"/>
    </source>
</evidence>
<sequence>MKTIIIATKNEGKVAEFRALFAERGFQIRSLNDIDEDISIIEDASTFAGNACKKAETIVGYTGNVVVADDSGLEVEALDGKPGVYSARYAGDEKNDQANNQKLLRELENVSDEDRKARFVCALAVAFPDRETEVVIGTCEGKIAQEPKGDHGFGYDPVFYLEDKHKTMAQLTSEEKNEISHRANALKKLEEEWKEWF</sequence>
<feature type="binding site" evidence="10">
    <location>
        <begin position="153"/>
        <end position="156"/>
    </location>
    <ligand>
        <name>substrate</name>
    </ligand>
</feature>
<dbReference type="NCBIfam" id="TIGR00042">
    <property type="entry name" value="RdgB/HAM1 family non-canonical purine NTP pyrophosphatase"/>
    <property type="match status" value="1"/>
</dbReference>
<evidence type="ECO:0000256" key="4">
    <source>
        <dbReference type="ARBA" id="ARBA00022741"/>
    </source>
</evidence>
<evidence type="ECO:0000256" key="11">
    <source>
        <dbReference type="RuleBase" id="RU003781"/>
    </source>
</evidence>
<comment type="caution">
    <text evidence="10">Lacks conserved residue(s) required for the propagation of feature annotation.</text>
</comment>